<dbReference type="AlphaFoldDB" id="A0A9P6LYX1"/>
<dbReference type="PROSITE" id="PS50005">
    <property type="entry name" value="TPR"/>
    <property type="match status" value="1"/>
</dbReference>
<dbReference type="SMART" id="SM00028">
    <property type="entry name" value="TPR"/>
    <property type="match status" value="2"/>
</dbReference>
<dbReference type="EMBL" id="JAAAHW010006913">
    <property type="protein sequence ID" value="KAF9953375.1"/>
    <property type="molecule type" value="Genomic_DNA"/>
</dbReference>
<dbReference type="InterPro" id="IPR019734">
    <property type="entry name" value="TPR_rpt"/>
</dbReference>
<protein>
    <submittedName>
        <fullName evidence="3">Tetratricopeptide repeat protein 36</fullName>
    </submittedName>
</protein>
<keyword evidence="4" id="KW-1185">Reference proteome</keyword>
<dbReference type="Gene3D" id="1.25.40.10">
    <property type="entry name" value="Tetratricopeptide repeat domain"/>
    <property type="match status" value="1"/>
</dbReference>
<accession>A0A9P6LYX1</accession>
<feature type="repeat" description="TPR" evidence="2">
    <location>
        <begin position="84"/>
        <end position="117"/>
    </location>
</feature>
<dbReference type="SUPFAM" id="SSF48452">
    <property type="entry name" value="TPR-like"/>
    <property type="match status" value="1"/>
</dbReference>
<keyword evidence="2" id="KW-0802">TPR repeat</keyword>
<dbReference type="PANTHER" id="PTHR21405:SF0">
    <property type="entry name" value="TETRATRICOPEPTIDE REPEAT PROTEIN 36"/>
    <property type="match status" value="1"/>
</dbReference>
<evidence type="ECO:0000313" key="3">
    <source>
        <dbReference type="EMBL" id="KAF9953375.1"/>
    </source>
</evidence>
<dbReference type="InterPro" id="IPR011990">
    <property type="entry name" value="TPR-like_helical_dom_sf"/>
</dbReference>
<evidence type="ECO:0000256" key="2">
    <source>
        <dbReference type="PROSITE-ProRule" id="PRU00339"/>
    </source>
</evidence>
<name>A0A9P6LYX1_9FUNG</name>
<reference evidence="3" key="1">
    <citation type="journal article" date="2020" name="Fungal Divers.">
        <title>Resolving the Mortierellaceae phylogeny through synthesis of multi-gene phylogenetics and phylogenomics.</title>
        <authorList>
            <person name="Vandepol N."/>
            <person name="Liber J."/>
            <person name="Desiro A."/>
            <person name="Na H."/>
            <person name="Kennedy M."/>
            <person name="Barry K."/>
            <person name="Grigoriev I.V."/>
            <person name="Miller A.N."/>
            <person name="O'Donnell K."/>
            <person name="Stajich J.E."/>
            <person name="Bonito G."/>
        </authorList>
    </citation>
    <scope>NUCLEOTIDE SEQUENCE</scope>
    <source>
        <strain evidence="3">MES-2147</strain>
    </source>
</reference>
<dbReference type="OrthoDB" id="539634at2759"/>
<dbReference type="Pfam" id="PF13431">
    <property type="entry name" value="TPR_17"/>
    <property type="match status" value="1"/>
</dbReference>
<feature type="non-terminal residue" evidence="3">
    <location>
        <position position="123"/>
    </location>
</feature>
<organism evidence="3 4">
    <name type="scientific">Modicella reniformis</name>
    <dbReference type="NCBI Taxonomy" id="1440133"/>
    <lineage>
        <taxon>Eukaryota</taxon>
        <taxon>Fungi</taxon>
        <taxon>Fungi incertae sedis</taxon>
        <taxon>Mucoromycota</taxon>
        <taxon>Mortierellomycotina</taxon>
        <taxon>Mortierellomycetes</taxon>
        <taxon>Mortierellales</taxon>
        <taxon>Mortierellaceae</taxon>
        <taxon>Modicella</taxon>
    </lineage>
</organism>
<gene>
    <name evidence="3" type="primary">TTC36</name>
    <name evidence="3" type="ORF">BGZ65_004721</name>
</gene>
<evidence type="ECO:0000256" key="1">
    <source>
        <dbReference type="ARBA" id="ARBA00006995"/>
    </source>
</evidence>
<dbReference type="InterPro" id="IPR038906">
    <property type="entry name" value="TTC36"/>
</dbReference>
<dbReference type="Proteomes" id="UP000749646">
    <property type="component" value="Unassembled WGS sequence"/>
</dbReference>
<dbReference type="GO" id="GO:0006570">
    <property type="term" value="P:tyrosine metabolic process"/>
    <property type="evidence" value="ECO:0007669"/>
    <property type="project" value="TreeGrafter"/>
</dbReference>
<comment type="caution">
    <text evidence="3">The sequence shown here is derived from an EMBL/GenBank/DDBJ whole genome shotgun (WGS) entry which is preliminary data.</text>
</comment>
<comment type="similarity">
    <text evidence="1">Belongs to the TTC36 family.</text>
</comment>
<sequence>MAATNTVSANDAKVLDMVFNPEGTMLPDKETEAMLHAAPIVIEPELLKTLKDLETQGVQLAEQDNIDGAIQKFTEAIERCPTYASAYNNRAQAYRIQNKTEEALQDLNKAIEYGNGQPAILKQ</sequence>
<dbReference type="PANTHER" id="PTHR21405">
    <property type="entry name" value="CDNA SEQUENCE BC021608"/>
    <property type="match status" value="1"/>
</dbReference>
<proteinExistence type="inferred from homology"/>
<evidence type="ECO:0000313" key="4">
    <source>
        <dbReference type="Proteomes" id="UP000749646"/>
    </source>
</evidence>